<evidence type="ECO:0000313" key="1">
    <source>
        <dbReference type="EMBL" id="MPD05753.1"/>
    </source>
</evidence>
<proteinExistence type="predicted"/>
<organism evidence="1 2">
    <name type="scientific">Portunus trituberculatus</name>
    <name type="common">Swimming crab</name>
    <name type="synonym">Neptunus trituberculatus</name>
    <dbReference type="NCBI Taxonomy" id="210409"/>
    <lineage>
        <taxon>Eukaryota</taxon>
        <taxon>Metazoa</taxon>
        <taxon>Ecdysozoa</taxon>
        <taxon>Arthropoda</taxon>
        <taxon>Crustacea</taxon>
        <taxon>Multicrustacea</taxon>
        <taxon>Malacostraca</taxon>
        <taxon>Eumalacostraca</taxon>
        <taxon>Eucarida</taxon>
        <taxon>Decapoda</taxon>
        <taxon>Pleocyemata</taxon>
        <taxon>Brachyura</taxon>
        <taxon>Eubrachyura</taxon>
        <taxon>Portunoidea</taxon>
        <taxon>Portunidae</taxon>
        <taxon>Portuninae</taxon>
        <taxon>Portunus</taxon>
    </lineage>
</organism>
<gene>
    <name evidence="1" type="ORF">E2C01_101518</name>
</gene>
<name>A0A5B7KAY7_PORTR</name>
<dbReference type="Proteomes" id="UP000324222">
    <property type="component" value="Unassembled WGS sequence"/>
</dbReference>
<keyword evidence="2" id="KW-1185">Reference proteome</keyword>
<reference evidence="1 2" key="1">
    <citation type="submission" date="2019-05" db="EMBL/GenBank/DDBJ databases">
        <title>Another draft genome of Portunus trituberculatus and its Hox gene families provides insights of decapod evolution.</title>
        <authorList>
            <person name="Jeong J.-H."/>
            <person name="Song I."/>
            <person name="Kim S."/>
            <person name="Choi T."/>
            <person name="Kim D."/>
            <person name="Ryu S."/>
            <person name="Kim W."/>
        </authorList>
    </citation>
    <scope>NUCLEOTIDE SEQUENCE [LARGE SCALE GENOMIC DNA]</scope>
    <source>
        <tissue evidence="1">Muscle</tissue>
    </source>
</reference>
<dbReference type="EMBL" id="VSRR010147594">
    <property type="protein sequence ID" value="MPD05753.1"/>
    <property type="molecule type" value="Genomic_DNA"/>
</dbReference>
<sequence>MAGPPQAPRRQCPAGHITKSVTVTNRRLRSHFLHNVPFLFTWRPHRGKVHVLPRKRVSLEVSVLTGKWVAHKVSVLSHPFIHFPGEGATAVVWTHPIDMYHDCSVPWATSKPVGHVHQRGQHSIWTFPRTLELGGLPVFPLRVVQPDSTAHLVLGPPAPPQVLTRHGLARQLQVLRHTLPGSCHSLVQCHHILGRRSRQLLPWRPPGREI</sequence>
<evidence type="ECO:0000313" key="2">
    <source>
        <dbReference type="Proteomes" id="UP000324222"/>
    </source>
</evidence>
<protein>
    <submittedName>
        <fullName evidence="1">Uncharacterized protein</fullName>
    </submittedName>
</protein>
<comment type="caution">
    <text evidence="1">The sequence shown here is derived from an EMBL/GenBank/DDBJ whole genome shotgun (WGS) entry which is preliminary data.</text>
</comment>
<dbReference type="AlphaFoldDB" id="A0A5B7KAY7"/>
<accession>A0A5B7KAY7</accession>